<dbReference type="RefSeq" id="WP_048851218.1">
    <property type="nucleotide sequence ID" value="NZ_BALE01000058.1"/>
</dbReference>
<dbReference type="InterPro" id="IPR050313">
    <property type="entry name" value="Carb_Metab_HTH_regulators"/>
</dbReference>
<dbReference type="Proteomes" id="UP000032679">
    <property type="component" value="Unassembled WGS sequence"/>
</dbReference>
<dbReference type="Gene3D" id="1.10.10.10">
    <property type="entry name" value="Winged helix-like DNA-binding domain superfamily/Winged helix DNA-binding domain"/>
    <property type="match status" value="1"/>
</dbReference>
<dbReference type="InterPro" id="IPR014036">
    <property type="entry name" value="DeoR-like_C"/>
</dbReference>
<protein>
    <submittedName>
        <fullName evidence="5">Transcriptional regulator, DeoR family protein</fullName>
    </submittedName>
</protein>
<dbReference type="Pfam" id="PF08220">
    <property type="entry name" value="HTH_DeoR"/>
    <property type="match status" value="1"/>
</dbReference>
<dbReference type="InterPro" id="IPR018356">
    <property type="entry name" value="Tscrpt_reg_HTH_DeoR_CS"/>
</dbReference>
<dbReference type="SUPFAM" id="SSF100950">
    <property type="entry name" value="NagB/RpiA/CoA transferase-like"/>
    <property type="match status" value="1"/>
</dbReference>
<dbReference type="InterPro" id="IPR001034">
    <property type="entry name" value="DeoR_HTH"/>
</dbReference>
<dbReference type="SMART" id="SM01134">
    <property type="entry name" value="DeoRC"/>
    <property type="match status" value="1"/>
</dbReference>
<proteinExistence type="predicted"/>
<evidence type="ECO:0000256" key="3">
    <source>
        <dbReference type="ARBA" id="ARBA00023163"/>
    </source>
</evidence>
<organism evidence="5 6">
    <name type="scientific">Tanticharoenia sakaeratensis NBRC 103193</name>
    <dbReference type="NCBI Taxonomy" id="1231623"/>
    <lineage>
        <taxon>Bacteria</taxon>
        <taxon>Pseudomonadati</taxon>
        <taxon>Pseudomonadota</taxon>
        <taxon>Alphaproteobacteria</taxon>
        <taxon>Acetobacterales</taxon>
        <taxon>Acetobacteraceae</taxon>
        <taxon>Tanticharoenia</taxon>
    </lineage>
</organism>
<comment type="caution">
    <text evidence="5">The sequence shown here is derived from an EMBL/GenBank/DDBJ whole genome shotgun (WGS) entry which is preliminary data.</text>
</comment>
<dbReference type="EMBL" id="BALE01000058">
    <property type="protein sequence ID" value="GAN55780.1"/>
    <property type="molecule type" value="Genomic_DNA"/>
</dbReference>
<keyword evidence="6" id="KW-1185">Reference proteome</keyword>
<dbReference type="InterPro" id="IPR036390">
    <property type="entry name" value="WH_DNA-bd_sf"/>
</dbReference>
<sequence length="255" mass="28033">MQADRLTLIRRHLYMHGPTGVHDLARAVETSLATIRRDLQRLEEQGLVLRTHGGAEIAGSLGAEVGFESREHHNLGAKRAIADQAFERIRPHSAIFLDSGTTVLQVARRLRLDPVPLTVFTNSLAIVDALVGCDPIELVLLAGRVRQANRSVVGALAEQVIEGLWFDQLYLGASAVQSDNAIATLDSDEARLNASMLRRSTEKYLLADSAKFGRHATYRVAAIDHVTTVYTDDALDEAWVTHLEQLGVATRRART</sequence>
<evidence type="ECO:0000313" key="6">
    <source>
        <dbReference type="Proteomes" id="UP000032679"/>
    </source>
</evidence>
<dbReference type="InterPro" id="IPR037171">
    <property type="entry name" value="NagB/RpiA_transferase-like"/>
</dbReference>
<dbReference type="SUPFAM" id="SSF46785">
    <property type="entry name" value="Winged helix' DNA-binding domain"/>
    <property type="match status" value="1"/>
</dbReference>
<dbReference type="PROSITE" id="PS51000">
    <property type="entry name" value="HTH_DEOR_2"/>
    <property type="match status" value="1"/>
</dbReference>
<reference evidence="5 6" key="1">
    <citation type="submission" date="2012-10" db="EMBL/GenBank/DDBJ databases">
        <title>Genome sequencing of Tanticharoenia sakaeratensis NBRC 103193.</title>
        <authorList>
            <person name="Azuma Y."/>
            <person name="Hadano H."/>
            <person name="Hirakawa H."/>
            <person name="Matsushita K."/>
        </authorList>
    </citation>
    <scope>NUCLEOTIDE SEQUENCE [LARGE SCALE GENOMIC DNA]</scope>
    <source>
        <strain evidence="5 6">NBRC 103193</strain>
    </source>
</reference>
<accession>A0A0D6MQW1</accession>
<gene>
    <name evidence="5" type="ORF">Tasa_058_054</name>
</gene>
<dbReference type="OrthoDB" id="5685843at2"/>
<dbReference type="SMART" id="SM00420">
    <property type="entry name" value="HTH_DEOR"/>
    <property type="match status" value="1"/>
</dbReference>
<dbReference type="PANTHER" id="PTHR30363">
    <property type="entry name" value="HTH-TYPE TRANSCRIPTIONAL REGULATOR SRLR-RELATED"/>
    <property type="match status" value="1"/>
</dbReference>
<dbReference type="Pfam" id="PF00455">
    <property type="entry name" value="DeoRC"/>
    <property type="match status" value="1"/>
</dbReference>
<name>A0A0D6MQW1_9PROT</name>
<dbReference type="InterPro" id="IPR036388">
    <property type="entry name" value="WH-like_DNA-bd_sf"/>
</dbReference>
<evidence type="ECO:0000259" key="4">
    <source>
        <dbReference type="PROSITE" id="PS51000"/>
    </source>
</evidence>
<evidence type="ECO:0000313" key="5">
    <source>
        <dbReference type="EMBL" id="GAN55780.1"/>
    </source>
</evidence>
<feature type="domain" description="HTH deoR-type" evidence="4">
    <location>
        <begin position="2"/>
        <end position="57"/>
    </location>
</feature>
<evidence type="ECO:0000256" key="2">
    <source>
        <dbReference type="ARBA" id="ARBA00023125"/>
    </source>
</evidence>
<dbReference type="PROSITE" id="PS00894">
    <property type="entry name" value="HTH_DEOR_1"/>
    <property type="match status" value="1"/>
</dbReference>
<keyword evidence="1" id="KW-0805">Transcription regulation</keyword>
<dbReference type="AlphaFoldDB" id="A0A0D6MQW1"/>
<dbReference type="PRINTS" id="PR00037">
    <property type="entry name" value="HTHLACR"/>
</dbReference>
<dbReference type="GO" id="GO:0003677">
    <property type="term" value="F:DNA binding"/>
    <property type="evidence" value="ECO:0007669"/>
    <property type="project" value="UniProtKB-KW"/>
</dbReference>
<evidence type="ECO:0000256" key="1">
    <source>
        <dbReference type="ARBA" id="ARBA00023015"/>
    </source>
</evidence>
<dbReference type="GO" id="GO:0003700">
    <property type="term" value="F:DNA-binding transcription factor activity"/>
    <property type="evidence" value="ECO:0007669"/>
    <property type="project" value="InterPro"/>
</dbReference>
<dbReference type="STRING" id="1231623.Tasa_058_054"/>
<dbReference type="PANTHER" id="PTHR30363:SF44">
    <property type="entry name" value="AGA OPERON TRANSCRIPTIONAL REPRESSOR-RELATED"/>
    <property type="match status" value="1"/>
</dbReference>
<keyword evidence="3" id="KW-0804">Transcription</keyword>
<keyword evidence="2" id="KW-0238">DNA-binding</keyword>